<keyword evidence="1" id="KW-0812">Transmembrane</keyword>
<comment type="caution">
    <text evidence="2">The sequence shown here is derived from an EMBL/GenBank/DDBJ whole genome shotgun (WGS) entry which is preliminary data.</text>
</comment>
<evidence type="ECO:0000313" key="3">
    <source>
        <dbReference type="Proteomes" id="UP000321230"/>
    </source>
</evidence>
<dbReference type="RefSeq" id="WP_146794100.1">
    <property type="nucleotide sequence ID" value="NZ_BARC01000004.1"/>
</dbReference>
<dbReference type="OrthoDB" id="5959103at2"/>
<evidence type="ECO:0000256" key="1">
    <source>
        <dbReference type="SAM" id="Phobius"/>
    </source>
</evidence>
<accession>A0A511AZD6</accession>
<dbReference type="EMBL" id="BJUZ01000001">
    <property type="protein sequence ID" value="GEK92952.1"/>
    <property type="molecule type" value="Genomic_DNA"/>
</dbReference>
<dbReference type="AlphaFoldDB" id="A0A511AZD6"/>
<reference evidence="2 3" key="1">
    <citation type="submission" date="2019-07" db="EMBL/GenBank/DDBJ databases">
        <title>Whole genome shotgun sequence of Gluconobacter wancherniae NBRC 103581.</title>
        <authorList>
            <person name="Hosoyama A."/>
            <person name="Uohara A."/>
            <person name="Ohji S."/>
            <person name="Ichikawa N."/>
        </authorList>
    </citation>
    <scope>NUCLEOTIDE SEQUENCE [LARGE SCALE GENOMIC DNA]</scope>
    <source>
        <strain evidence="2 3">NBRC 103581</strain>
    </source>
</reference>
<name>A0A511AZD6_9PROT</name>
<keyword evidence="1" id="KW-0472">Membrane</keyword>
<proteinExistence type="predicted"/>
<keyword evidence="3" id="KW-1185">Reference proteome</keyword>
<sequence length="127" mass="14852">MNDIQLGSSSSSELPPDDTQRADYERRIELLVKMLPQRLQNVIRWLRRPEQKWVRIPCGLLMLIGSVLSFLPVFGIWMLPVGMLLLSDDIALFRRLTDRMLAWVERRHPRWLGLSRTSESDEYSSGK</sequence>
<feature type="transmembrane region" description="Helical" evidence="1">
    <location>
        <begin position="53"/>
        <end position="79"/>
    </location>
</feature>
<dbReference type="Proteomes" id="UP000321230">
    <property type="component" value="Unassembled WGS sequence"/>
</dbReference>
<gene>
    <name evidence="2" type="ORF">GWA01_07220</name>
</gene>
<evidence type="ECO:0000313" key="2">
    <source>
        <dbReference type="EMBL" id="GEK92952.1"/>
    </source>
</evidence>
<protein>
    <submittedName>
        <fullName evidence="2">Uncharacterized protein</fullName>
    </submittedName>
</protein>
<keyword evidence="1" id="KW-1133">Transmembrane helix</keyword>
<organism evidence="2 3">
    <name type="scientific">Gluconobacter wancherniae NBRC 103581</name>
    <dbReference type="NCBI Taxonomy" id="656744"/>
    <lineage>
        <taxon>Bacteria</taxon>
        <taxon>Pseudomonadati</taxon>
        <taxon>Pseudomonadota</taxon>
        <taxon>Alphaproteobacteria</taxon>
        <taxon>Acetobacterales</taxon>
        <taxon>Acetobacteraceae</taxon>
        <taxon>Gluconobacter</taxon>
    </lineage>
</organism>